<name>A0A0M2H006_9ACTN</name>
<keyword evidence="4" id="KW-1185">Reference proteome</keyword>
<proteinExistence type="predicted"/>
<dbReference type="AlphaFoldDB" id="A0A0M2H006"/>
<evidence type="ECO:0000256" key="2">
    <source>
        <dbReference type="SAM" id="Phobius"/>
    </source>
</evidence>
<keyword evidence="2" id="KW-0812">Transmembrane</keyword>
<sequence length="109" mass="11626">MEGALEGTAPFRQLPRGTWGSMTTGGKCHDDEGEASEAPPAYRVARAATCLKAAFAVAVGTNLAEAVWDPGGVAWRVARPAASVIFTVALVAYAALRVLRWRRTRSERP</sequence>
<dbReference type="Proteomes" id="UP000034786">
    <property type="component" value="Unassembled WGS sequence"/>
</dbReference>
<accession>A0A0M2H006</accession>
<keyword evidence="2" id="KW-1133">Transmembrane helix</keyword>
<dbReference type="PATRIC" id="fig|284040.3.peg.646"/>
<protein>
    <submittedName>
        <fullName evidence="3">Uncharacterized protein</fullName>
    </submittedName>
</protein>
<keyword evidence="2" id="KW-0472">Membrane</keyword>
<gene>
    <name evidence="3" type="ORF">UK15_03125</name>
</gene>
<feature type="region of interest" description="Disordered" evidence="1">
    <location>
        <begin position="1"/>
        <end position="38"/>
    </location>
</feature>
<evidence type="ECO:0000313" key="3">
    <source>
        <dbReference type="EMBL" id="KJK41816.1"/>
    </source>
</evidence>
<evidence type="ECO:0000313" key="4">
    <source>
        <dbReference type="Proteomes" id="UP000034786"/>
    </source>
</evidence>
<reference evidence="4" key="1">
    <citation type="submission" date="2015-02" db="EMBL/GenBank/DDBJ databases">
        <authorList>
            <person name="Ju K.-S."/>
            <person name="Doroghazi J.R."/>
            <person name="Metcalf W."/>
        </authorList>
    </citation>
    <scope>NUCLEOTIDE SEQUENCE [LARGE SCALE GENOMIC DNA]</scope>
    <source>
        <strain evidence="4">NRRL B-16380</strain>
    </source>
</reference>
<comment type="caution">
    <text evidence="3">The sequence shown here is derived from an EMBL/GenBank/DDBJ whole genome shotgun (WGS) entry which is preliminary data.</text>
</comment>
<dbReference type="EMBL" id="JYJH01000001">
    <property type="protein sequence ID" value="KJK41816.1"/>
    <property type="molecule type" value="Genomic_DNA"/>
</dbReference>
<feature type="transmembrane region" description="Helical" evidence="2">
    <location>
        <begin position="77"/>
        <end position="99"/>
    </location>
</feature>
<organism evidence="3 4">
    <name type="scientific">Streptomyces variegatus</name>
    <dbReference type="NCBI Taxonomy" id="284040"/>
    <lineage>
        <taxon>Bacteria</taxon>
        <taxon>Bacillati</taxon>
        <taxon>Actinomycetota</taxon>
        <taxon>Actinomycetes</taxon>
        <taxon>Kitasatosporales</taxon>
        <taxon>Streptomycetaceae</taxon>
        <taxon>Streptomyces</taxon>
    </lineage>
</organism>
<evidence type="ECO:0000256" key="1">
    <source>
        <dbReference type="SAM" id="MobiDB-lite"/>
    </source>
</evidence>